<dbReference type="GO" id="GO:0008311">
    <property type="term" value="F:double-stranded DNA 3'-5' DNA exonuclease activity"/>
    <property type="evidence" value="ECO:0007669"/>
    <property type="project" value="UniProtKB-EC"/>
</dbReference>
<evidence type="ECO:0000256" key="7">
    <source>
        <dbReference type="PIRSR" id="PIRSR604808-3"/>
    </source>
</evidence>
<comment type="cofactor">
    <cofactor evidence="6">
        <name>Mg(2+)</name>
        <dbReference type="ChEBI" id="CHEBI:18420"/>
    </cofactor>
    <cofactor evidence="6">
        <name>Mn(2+)</name>
        <dbReference type="ChEBI" id="CHEBI:29035"/>
    </cofactor>
    <text evidence="6">Probably binds two magnesium or manganese ions per subunit.</text>
</comment>
<feature type="domain" description="Endonuclease/exonuclease/phosphatase" evidence="8">
    <location>
        <begin position="4"/>
        <end position="261"/>
    </location>
</feature>
<dbReference type="GO" id="GO:0046872">
    <property type="term" value="F:metal ion binding"/>
    <property type="evidence" value="ECO:0007669"/>
    <property type="project" value="UniProtKB-KW"/>
</dbReference>
<dbReference type="GO" id="GO:0004519">
    <property type="term" value="F:endonuclease activity"/>
    <property type="evidence" value="ECO:0007669"/>
    <property type="project" value="InterPro"/>
</dbReference>
<feature type="binding site" evidence="6">
    <location>
        <position position="261"/>
    </location>
    <ligand>
        <name>Mg(2+)</name>
        <dbReference type="ChEBI" id="CHEBI:18420"/>
        <label>1</label>
    </ligand>
</feature>
<evidence type="ECO:0000256" key="6">
    <source>
        <dbReference type="PIRSR" id="PIRSR604808-2"/>
    </source>
</evidence>
<keyword evidence="4 6" id="KW-0460">Magnesium</keyword>
<protein>
    <submittedName>
        <fullName evidence="9">Exodeoxyribonuclease III</fullName>
        <ecNumber evidence="9">3.1.11.2</ecNumber>
    </submittedName>
</protein>
<name>K6GGT7_9GAMM</name>
<feature type="binding site" evidence="6">
    <location>
        <position position="34"/>
    </location>
    <ligand>
        <name>Mg(2+)</name>
        <dbReference type="ChEBI" id="CHEBI:18420"/>
        <label>1</label>
    </ligand>
</feature>
<gene>
    <name evidence="9" type="primary">xth</name>
    <name evidence="9" type="ORF">B273_0567</name>
</gene>
<evidence type="ECO:0000256" key="3">
    <source>
        <dbReference type="ARBA" id="ARBA00022801"/>
    </source>
</evidence>
<feature type="binding site" evidence="6">
    <location>
        <position position="260"/>
    </location>
    <ligand>
        <name>Mg(2+)</name>
        <dbReference type="ChEBI" id="CHEBI:18420"/>
        <label>1</label>
    </ligand>
</feature>
<dbReference type="InterPro" id="IPR036691">
    <property type="entry name" value="Endo/exonu/phosph_ase_sf"/>
</dbReference>
<feature type="active site" evidence="5">
    <location>
        <position position="109"/>
    </location>
</feature>
<evidence type="ECO:0000256" key="2">
    <source>
        <dbReference type="ARBA" id="ARBA00022723"/>
    </source>
</evidence>
<dbReference type="EC" id="3.1.11.2" evidence="9"/>
<comment type="caution">
    <text evidence="9">The sequence shown here is derived from an EMBL/GenBank/DDBJ whole genome shotgun (WGS) entry which is preliminary data.</text>
</comment>
<dbReference type="PATRIC" id="fig|1208365.4.peg.1161"/>
<evidence type="ECO:0000256" key="1">
    <source>
        <dbReference type="ARBA" id="ARBA00007092"/>
    </source>
</evidence>
<dbReference type="NCBIfam" id="NF008733">
    <property type="entry name" value="PRK11756.1"/>
    <property type="match status" value="1"/>
</dbReference>
<evidence type="ECO:0000313" key="9">
    <source>
        <dbReference type="EMBL" id="EKO36256.1"/>
    </source>
</evidence>
<feature type="binding site" evidence="6">
    <location>
        <position position="7"/>
    </location>
    <ligand>
        <name>Mg(2+)</name>
        <dbReference type="ChEBI" id="CHEBI:18420"/>
        <label>1</label>
    </ligand>
</feature>
<comment type="similarity">
    <text evidence="1">Belongs to the DNA repair enzymes AP/ExoA family.</text>
</comment>
<keyword evidence="6" id="KW-0464">Manganese</keyword>
<dbReference type="PROSITE" id="PS51435">
    <property type="entry name" value="AP_NUCLEASE_F1_4"/>
    <property type="match status" value="1"/>
</dbReference>
<dbReference type="Proteomes" id="UP000010310">
    <property type="component" value="Unassembled WGS sequence"/>
</dbReference>
<dbReference type="InterPro" id="IPR020847">
    <property type="entry name" value="AP_endonuclease_F1_BS"/>
</dbReference>
<keyword evidence="2 6" id="KW-0479">Metal-binding</keyword>
<dbReference type="PANTHER" id="PTHR43250:SF2">
    <property type="entry name" value="EXODEOXYRIBONUCLEASE III"/>
    <property type="match status" value="1"/>
</dbReference>
<dbReference type="GO" id="GO:0003677">
    <property type="term" value="F:DNA binding"/>
    <property type="evidence" value="ECO:0007669"/>
    <property type="project" value="InterPro"/>
</dbReference>
<feature type="binding site" evidence="6">
    <location>
        <position position="151"/>
    </location>
    <ligand>
        <name>Mg(2+)</name>
        <dbReference type="ChEBI" id="CHEBI:18420"/>
        <label>1</label>
    </ligand>
</feature>
<dbReference type="PROSITE" id="PS00726">
    <property type="entry name" value="AP_NUCLEASE_F1_1"/>
    <property type="match status" value="1"/>
</dbReference>
<dbReference type="Pfam" id="PF03372">
    <property type="entry name" value="Exo_endo_phos"/>
    <property type="match status" value="1"/>
</dbReference>
<feature type="site" description="Interaction with DNA substrate" evidence="7">
    <location>
        <position position="261"/>
    </location>
</feature>
<reference evidence="9 10" key="1">
    <citation type="submission" date="2012-09" db="EMBL/GenBank/DDBJ databases">
        <authorList>
            <person name="Dupont C.L."/>
            <person name="Rusch D.B."/>
            <person name="Lombardo M.-J."/>
            <person name="Novotny M."/>
            <person name="Yee-Greenbaum J."/>
            <person name="Laskin R."/>
        </authorList>
    </citation>
    <scope>NUCLEOTIDE SEQUENCE [LARGE SCALE GENOMIC DNA]</scope>
    <source>
        <strain evidence="9">SAR86E</strain>
    </source>
</reference>
<organism evidence="9 10">
    <name type="scientific">SAR86 cluster bacterium SAR86E</name>
    <dbReference type="NCBI Taxonomy" id="1208365"/>
    <lineage>
        <taxon>Bacteria</taxon>
        <taxon>Pseudomonadati</taxon>
        <taxon>Pseudomonadota</taxon>
        <taxon>Gammaproteobacteria</taxon>
        <taxon>SAR86 cluster</taxon>
    </lineage>
</organism>
<accession>K6GGT7</accession>
<dbReference type="InterPro" id="IPR005135">
    <property type="entry name" value="Endo/exonuclease/phosphatase"/>
</dbReference>
<dbReference type="GO" id="GO:0006281">
    <property type="term" value="P:DNA repair"/>
    <property type="evidence" value="ECO:0007669"/>
    <property type="project" value="InterPro"/>
</dbReference>
<evidence type="ECO:0000256" key="5">
    <source>
        <dbReference type="PIRSR" id="PIRSR604808-1"/>
    </source>
</evidence>
<dbReference type="EMBL" id="AMWX01000012">
    <property type="protein sequence ID" value="EKO36256.1"/>
    <property type="molecule type" value="Genomic_DNA"/>
</dbReference>
<dbReference type="SUPFAM" id="SSF56219">
    <property type="entry name" value="DNase I-like"/>
    <property type="match status" value="1"/>
</dbReference>
<evidence type="ECO:0000256" key="4">
    <source>
        <dbReference type="ARBA" id="ARBA00022842"/>
    </source>
</evidence>
<dbReference type="STRING" id="1208365.B273_0567"/>
<feature type="active site" description="Proton acceptor" evidence="5">
    <location>
        <position position="261"/>
    </location>
</feature>
<dbReference type="NCBIfam" id="TIGR00195">
    <property type="entry name" value="exoDNase_III"/>
    <property type="match status" value="1"/>
</dbReference>
<proteinExistence type="inferred from homology"/>
<dbReference type="PANTHER" id="PTHR43250">
    <property type="entry name" value="EXODEOXYRIBONUCLEASE III"/>
    <property type="match status" value="1"/>
</dbReference>
<feature type="site" description="Important for catalytic activity" evidence="7">
    <location>
        <position position="231"/>
    </location>
</feature>
<dbReference type="Gene3D" id="3.60.10.10">
    <property type="entry name" value="Endonuclease/exonuclease/phosphatase"/>
    <property type="match status" value="1"/>
</dbReference>
<feature type="active site" description="Proton donor/acceptor" evidence="5">
    <location>
        <position position="151"/>
    </location>
</feature>
<feature type="site" description="Transition state stabilizer" evidence="7">
    <location>
        <position position="153"/>
    </location>
</feature>
<dbReference type="InterPro" id="IPR037493">
    <property type="entry name" value="ExoIII-like"/>
</dbReference>
<feature type="binding site" evidence="6">
    <location>
        <position position="153"/>
    </location>
    <ligand>
        <name>Mg(2+)</name>
        <dbReference type="ChEBI" id="CHEBI:18420"/>
        <label>1</label>
    </ligand>
</feature>
<evidence type="ECO:0000259" key="8">
    <source>
        <dbReference type="Pfam" id="PF03372"/>
    </source>
</evidence>
<keyword evidence="10" id="KW-1185">Reference proteome</keyword>
<dbReference type="AlphaFoldDB" id="K6GGT7"/>
<keyword evidence="3 9" id="KW-0378">Hydrolase</keyword>
<sequence length="269" mass="31610">MKIVSFNINSIRARPHQLIHLRDTLDPDVIGIQETKVNDPEFPIDEIKEIGYHPEFWGQKGHYGVAILSKDKPKEVVKGFKGDSPEEQKRFIQATFKWKKEKITIMNGYFPQGENRSHETKFPKKIKFYDDLEKHIKKLQKKENNLIVMGDFNVAPTELDIGIGEPNVKRWLRDGKTAFLPEEIKMWNNIKNLGFVDSWRKQNPNDDSTYSWFDYRSRMFDDNPKRGLRIDHILVSEDIEHTILDTGIDYSARAMEKPSDHCPIWLKLK</sequence>
<dbReference type="NCBIfam" id="TIGR00633">
    <property type="entry name" value="xth"/>
    <property type="match status" value="1"/>
</dbReference>
<dbReference type="InterPro" id="IPR004808">
    <property type="entry name" value="AP_endonuc_1"/>
</dbReference>
<dbReference type="CDD" id="cd09086">
    <property type="entry name" value="ExoIII-like_AP-endo"/>
    <property type="match status" value="1"/>
</dbReference>
<evidence type="ECO:0000313" key="10">
    <source>
        <dbReference type="Proteomes" id="UP000010310"/>
    </source>
</evidence>